<protein>
    <submittedName>
        <fullName evidence="2">DUF922 domain-containing protein</fullName>
    </submittedName>
</protein>
<dbReference type="Proteomes" id="UP000275199">
    <property type="component" value="Unassembled WGS sequence"/>
</dbReference>
<dbReference type="InterPro" id="IPR010321">
    <property type="entry name" value="DUF922"/>
</dbReference>
<organism evidence="2 3">
    <name type="scientific">Pseudomonas neustonica</name>
    <dbReference type="NCBI Taxonomy" id="2487346"/>
    <lineage>
        <taxon>Bacteria</taxon>
        <taxon>Pseudomonadati</taxon>
        <taxon>Pseudomonadota</taxon>
        <taxon>Gammaproteobacteria</taxon>
        <taxon>Pseudomonadales</taxon>
        <taxon>Pseudomonadaceae</taxon>
        <taxon>Pseudomonas</taxon>
    </lineage>
</organism>
<sequence length="183" mass="20309">MRAIALLRLALLPTLVVCSTQLHAEPALHAQTQQFDVAGSTTDAIRASLNRNRQHSSSQVQWHFNWQSTPGQCRITDVSTEVTVTAHTPHLQPDPQRPNAVQQQWDGYLLALQAHQEKHIELALEHARQIEQSIATLPPMGSCDQLQQAANATGQRLLNVLSEANREYDKRTQQGALEGASFP</sequence>
<feature type="signal peptide" evidence="1">
    <location>
        <begin position="1"/>
        <end position="24"/>
    </location>
</feature>
<keyword evidence="3" id="KW-1185">Reference proteome</keyword>
<evidence type="ECO:0000313" key="3">
    <source>
        <dbReference type="Proteomes" id="UP000275199"/>
    </source>
</evidence>
<dbReference type="EMBL" id="RKKU01000002">
    <property type="protein sequence ID" value="ROZ87910.1"/>
    <property type="molecule type" value="Genomic_DNA"/>
</dbReference>
<name>A0ABX9XQ95_9PSED</name>
<keyword evidence="1" id="KW-0732">Signal</keyword>
<evidence type="ECO:0000313" key="2">
    <source>
        <dbReference type="EMBL" id="ROZ87910.1"/>
    </source>
</evidence>
<proteinExistence type="predicted"/>
<dbReference type="Pfam" id="PF06037">
    <property type="entry name" value="DUF922"/>
    <property type="match status" value="1"/>
</dbReference>
<gene>
    <name evidence="2" type="ORF">EF096_03335</name>
</gene>
<accession>A0ABX9XQ95</accession>
<comment type="caution">
    <text evidence="2">The sequence shown here is derived from an EMBL/GenBank/DDBJ whole genome shotgun (WGS) entry which is preliminary data.</text>
</comment>
<feature type="chain" id="PRO_5047192589" evidence="1">
    <location>
        <begin position="25"/>
        <end position="183"/>
    </location>
</feature>
<dbReference type="RefSeq" id="WP_123888197.1">
    <property type="nucleotide sequence ID" value="NZ_RKKU01000002.1"/>
</dbReference>
<reference evidence="2 3" key="1">
    <citation type="submission" date="2018-11" db="EMBL/GenBank/DDBJ databases">
        <authorList>
            <person name="Jang G.I."/>
            <person name="Hwang C.Y."/>
        </authorList>
    </citation>
    <scope>NUCLEOTIDE SEQUENCE [LARGE SCALE GENOMIC DNA]</scope>
    <source>
        <strain evidence="2 3">SSM26</strain>
    </source>
</reference>
<evidence type="ECO:0000256" key="1">
    <source>
        <dbReference type="SAM" id="SignalP"/>
    </source>
</evidence>